<dbReference type="PROSITE" id="PS50824">
    <property type="entry name" value="DAPIN"/>
    <property type="match status" value="1"/>
</dbReference>
<protein>
    <submittedName>
        <fullName evidence="12">Caspase b</fullName>
    </submittedName>
</protein>
<evidence type="ECO:0000256" key="5">
    <source>
        <dbReference type="ARBA" id="ARBA00023145"/>
    </source>
</evidence>
<dbReference type="CDD" id="cd08321">
    <property type="entry name" value="Pyrin_ASC-like"/>
    <property type="match status" value="1"/>
</dbReference>
<feature type="domain" description="Pyrin" evidence="11">
    <location>
        <begin position="1"/>
        <end position="89"/>
    </location>
</feature>
<evidence type="ECO:0000256" key="8">
    <source>
        <dbReference type="SAM" id="MobiDB-lite"/>
    </source>
</evidence>
<organism evidence="12 13">
    <name type="scientific">Labeo rohita</name>
    <name type="common">Indian major carp</name>
    <name type="synonym">Cyprinus rohita</name>
    <dbReference type="NCBI Taxonomy" id="84645"/>
    <lineage>
        <taxon>Eukaryota</taxon>
        <taxon>Metazoa</taxon>
        <taxon>Chordata</taxon>
        <taxon>Craniata</taxon>
        <taxon>Vertebrata</taxon>
        <taxon>Euteleostomi</taxon>
        <taxon>Actinopterygii</taxon>
        <taxon>Neopterygii</taxon>
        <taxon>Teleostei</taxon>
        <taxon>Ostariophysi</taxon>
        <taxon>Cypriniformes</taxon>
        <taxon>Cyprinidae</taxon>
        <taxon>Labeoninae</taxon>
        <taxon>Labeonini</taxon>
        <taxon>Labeo</taxon>
    </lineage>
</organism>
<dbReference type="GO" id="GO:0097169">
    <property type="term" value="C:AIM2 inflammasome complex"/>
    <property type="evidence" value="ECO:0007669"/>
    <property type="project" value="TreeGrafter"/>
</dbReference>
<dbReference type="GO" id="GO:0006508">
    <property type="term" value="P:proteolysis"/>
    <property type="evidence" value="ECO:0007669"/>
    <property type="project" value="UniProtKB-KW"/>
</dbReference>
<evidence type="ECO:0000256" key="3">
    <source>
        <dbReference type="ARBA" id="ARBA00022801"/>
    </source>
</evidence>
<evidence type="ECO:0000256" key="4">
    <source>
        <dbReference type="ARBA" id="ARBA00022807"/>
    </source>
</evidence>
<dbReference type="SUPFAM" id="SSF52129">
    <property type="entry name" value="Caspase-like"/>
    <property type="match status" value="1"/>
</dbReference>
<keyword evidence="3" id="KW-0378">Hydrolase</keyword>
<evidence type="ECO:0000256" key="7">
    <source>
        <dbReference type="RuleBase" id="RU003971"/>
    </source>
</evidence>
<evidence type="ECO:0000259" key="11">
    <source>
        <dbReference type="PROSITE" id="PS50824"/>
    </source>
</evidence>
<proteinExistence type="inferred from homology"/>
<dbReference type="GO" id="GO:0050727">
    <property type="term" value="P:regulation of inflammatory response"/>
    <property type="evidence" value="ECO:0007669"/>
    <property type="project" value="TreeGrafter"/>
</dbReference>
<dbReference type="InterPro" id="IPR002398">
    <property type="entry name" value="Pept_C14"/>
</dbReference>
<dbReference type="STRING" id="84645.A0A498P4Y5"/>
<evidence type="ECO:0000256" key="6">
    <source>
        <dbReference type="PIRSR" id="PIRSR038001-1"/>
    </source>
</evidence>
<dbReference type="InterPro" id="IPR011600">
    <property type="entry name" value="Pept_C14_caspase"/>
</dbReference>
<comment type="caution">
    <text evidence="12">The sequence shown here is derived from an EMBL/GenBank/DDBJ whole genome shotgun (WGS) entry which is preliminary data.</text>
</comment>
<keyword evidence="5" id="KW-0865">Zymogen</keyword>
<dbReference type="PANTHER" id="PTHR47901">
    <property type="entry name" value="CASPASE RECRUITMENT DOMAIN-CONTAINING PROTEIN 18"/>
    <property type="match status" value="1"/>
</dbReference>
<dbReference type="Gene3D" id="3.40.50.1460">
    <property type="match status" value="1"/>
</dbReference>
<dbReference type="Pfam" id="PF00656">
    <property type="entry name" value="Peptidase_C14"/>
    <property type="match status" value="1"/>
</dbReference>
<dbReference type="GO" id="GO:0072557">
    <property type="term" value="C:IPAF inflammasome complex"/>
    <property type="evidence" value="ECO:0007669"/>
    <property type="project" value="TreeGrafter"/>
</dbReference>
<dbReference type="PRINTS" id="PR00376">
    <property type="entry name" value="IL1BCENZYME"/>
</dbReference>
<dbReference type="InterPro" id="IPR011029">
    <property type="entry name" value="DEATH-like_dom_sf"/>
</dbReference>
<dbReference type="CDD" id="cd00032">
    <property type="entry name" value="CASc"/>
    <property type="match status" value="1"/>
</dbReference>
<dbReference type="EMBL" id="QBIY01004707">
    <property type="protein sequence ID" value="RXN38594.1"/>
    <property type="molecule type" value="Genomic_DNA"/>
</dbReference>
<dbReference type="InterPro" id="IPR033139">
    <property type="entry name" value="Caspase_cys_AS"/>
</dbReference>
<dbReference type="GO" id="GO:0072559">
    <property type="term" value="C:NLRP3 inflammasome complex"/>
    <property type="evidence" value="ECO:0007669"/>
    <property type="project" value="TreeGrafter"/>
</dbReference>
<reference evidence="12 13" key="1">
    <citation type="submission" date="2018-03" db="EMBL/GenBank/DDBJ databases">
        <title>Draft genome sequence of Rohu Carp (Labeo rohita).</title>
        <authorList>
            <person name="Das P."/>
            <person name="Kushwaha B."/>
            <person name="Joshi C.G."/>
            <person name="Kumar D."/>
            <person name="Nagpure N.S."/>
            <person name="Sahoo L."/>
            <person name="Das S.P."/>
            <person name="Bit A."/>
            <person name="Patnaik S."/>
            <person name="Meher P.K."/>
            <person name="Jayasankar P."/>
            <person name="Koringa P.G."/>
            <person name="Patel N.V."/>
            <person name="Hinsu A.T."/>
            <person name="Kumar R."/>
            <person name="Pandey M."/>
            <person name="Agarwal S."/>
            <person name="Srivastava S."/>
            <person name="Singh M."/>
            <person name="Iquebal M.A."/>
            <person name="Jaiswal S."/>
            <person name="Angadi U.B."/>
            <person name="Kumar N."/>
            <person name="Raza M."/>
            <person name="Shah T.M."/>
            <person name="Rai A."/>
            <person name="Jena J.K."/>
        </authorList>
    </citation>
    <scope>NUCLEOTIDE SEQUENCE [LARGE SCALE GENOMIC DNA]</scope>
    <source>
        <strain evidence="12">DASCIFA01</strain>
        <tissue evidence="12">Testis</tissue>
    </source>
</reference>
<dbReference type="SUPFAM" id="SSF47986">
    <property type="entry name" value="DEATH domain"/>
    <property type="match status" value="1"/>
</dbReference>
<sequence>MDITKRLMLDALEELVKAELKVFIWHLCNGVAAGVERIPPGKLEEATRSDVVDCMVKQYSDDAGKITVQVLRNIKQNDLAKRLELKFQEVQQPVQEDTRHAPVPVEPQLSQSDGKRHNMTQSSQEFKRKILQDMGDDASISVSIYIPARSEKKGLALLITNIDFACKKYNRNGAEIDEENMEWLLKALGYNVEKRRNLSGDAIDKEVRDFSKRSEHQDSDSTFVVIMSHGTRINNRDAILGVSHHENDVYFVDKTFSHLNSVNCSALINKPKVILIQACRGGDHSGGVDVHDQVPESDSWVHREKDFVCFMSTLPDTVSYRNPQTGSHFINYIVEVFCEGAHKHDIMELFRKVASGMETRPGRTNDKLLPCLERTSLTRKFYLFPGL</sequence>
<dbReference type="InterPro" id="IPR015917">
    <property type="entry name" value="Pept_C14A"/>
</dbReference>
<dbReference type="Proteomes" id="UP000290572">
    <property type="component" value="Unassembled WGS sequence"/>
</dbReference>
<dbReference type="PIRSF" id="PIRSF038001">
    <property type="entry name" value="Caspase_ICE"/>
    <property type="match status" value="1"/>
</dbReference>
<accession>A0A498P4Y5</accession>
<feature type="active site" evidence="6">
    <location>
        <position position="279"/>
    </location>
</feature>
<dbReference type="InterPro" id="IPR001309">
    <property type="entry name" value="Pept_C14_p20"/>
</dbReference>
<dbReference type="InterPro" id="IPR002138">
    <property type="entry name" value="Pept_C14_p10"/>
</dbReference>
<feature type="domain" description="Caspase family p10" evidence="9">
    <location>
        <begin position="301"/>
        <end position="385"/>
    </location>
</feature>
<dbReference type="InterPro" id="IPR016129">
    <property type="entry name" value="Caspase_his_AS"/>
</dbReference>
<dbReference type="Gene3D" id="1.10.533.10">
    <property type="entry name" value="Death Domain, Fas"/>
    <property type="match status" value="1"/>
</dbReference>
<dbReference type="InterPro" id="IPR029030">
    <property type="entry name" value="Caspase-like_dom_sf"/>
</dbReference>
<evidence type="ECO:0000256" key="1">
    <source>
        <dbReference type="ARBA" id="ARBA00010134"/>
    </source>
</evidence>
<gene>
    <name evidence="12" type="ORF">ROHU_000983</name>
</gene>
<evidence type="ECO:0000259" key="10">
    <source>
        <dbReference type="PROSITE" id="PS50208"/>
    </source>
</evidence>
<keyword evidence="13" id="KW-1185">Reference proteome</keyword>
<evidence type="ECO:0000313" key="12">
    <source>
        <dbReference type="EMBL" id="RXN38594.1"/>
    </source>
</evidence>
<dbReference type="Pfam" id="PF02758">
    <property type="entry name" value="PYRIN"/>
    <property type="match status" value="1"/>
</dbReference>
<comment type="similarity">
    <text evidence="1 7">Belongs to the peptidase C14A family.</text>
</comment>
<dbReference type="PROSITE" id="PS01122">
    <property type="entry name" value="CASPASE_CYS"/>
    <property type="match status" value="1"/>
</dbReference>
<evidence type="ECO:0000256" key="2">
    <source>
        <dbReference type="ARBA" id="ARBA00022670"/>
    </source>
</evidence>
<dbReference type="AlphaFoldDB" id="A0A498P4Y5"/>
<dbReference type="PROSITE" id="PS01121">
    <property type="entry name" value="CASPASE_HIS"/>
    <property type="match status" value="1"/>
</dbReference>
<dbReference type="PANTHER" id="PTHR47901:SF3">
    <property type="entry name" value="CASPASE-1"/>
    <property type="match status" value="1"/>
</dbReference>
<name>A0A498P4Y5_LABRO</name>
<dbReference type="PROSITE" id="PS50207">
    <property type="entry name" value="CASPASE_P10"/>
    <property type="match status" value="1"/>
</dbReference>
<dbReference type="InterPro" id="IPR004020">
    <property type="entry name" value="DAPIN"/>
</dbReference>
<dbReference type="SMART" id="SM01289">
    <property type="entry name" value="PYRIN"/>
    <property type="match status" value="1"/>
</dbReference>
<keyword evidence="4" id="KW-0788">Thiol protease</keyword>
<evidence type="ECO:0000313" key="13">
    <source>
        <dbReference type="Proteomes" id="UP000290572"/>
    </source>
</evidence>
<evidence type="ECO:0000259" key="9">
    <source>
        <dbReference type="PROSITE" id="PS50207"/>
    </source>
</evidence>
<dbReference type="GO" id="GO:0004197">
    <property type="term" value="F:cysteine-type endopeptidase activity"/>
    <property type="evidence" value="ECO:0007669"/>
    <property type="project" value="InterPro"/>
</dbReference>
<feature type="region of interest" description="Disordered" evidence="8">
    <location>
        <begin position="93"/>
        <end position="119"/>
    </location>
</feature>
<keyword evidence="2" id="KW-0645">Protease</keyword>
<feature type="domain" description="Caspase family p20" evidence="10">
    <location>
        <begin position="152"/>
        <end position="283"/>
    </location>
</feature>
<dbReference type="PROSITE" id="PS50208">
    <property type="entry name" value="CASPASE_P20"/>
    <property type="match status" value="1"/>
</dbReference>
<dbReference type="SMART" id="SM00115">
    <property type="entry name" value="CASc"/>
    <property type="match status" value="1"/>
</dbReference>
<feature type="active site" evidence="6">
    <location>
        <position position="229"/>
    </location>
</feature>